<dbReference type="InterPro" id="IPR000172">
    <property type="entry name" value="GMC_OxRdtase_N"/>
</dbReference>
<organism evidence="5 6">
    <name type="scientific">Stereocaulon virgatum</name>
    <dbReference type="NCBI Taxonomy" id="373712"/>
    <lineage>
        <taxon>Eukaryota</taxon>
        <taxon>Fungi</taxon>
        <taxon>Dikarya</taxon>
        <taxon>Ascomycota</taxon>
        <taxon>Pezizomycotina</taxon>
        <taxon>Lecanoromycetes</taxon>
        <taxon>OSLEUM clade</taxon>
        <taxon>Lecanoromycetidae</taxon>
        <taxon>Lecanorales</taxon>
        <taxon>Lecanorineae</taxon>
        <taxon>Stereocaulaceae</taxon>
        <taxon>Stereocaulon</taxon>
    </lineage>
</organism>
<evidence type="ECO:0000256" key="3">
    <source>
        <dbReference type="SAM" id="MobiDB-lite"/>
    </source>
</evidence>
<feature type="compositionally biased region" description="Low complexity" evidence="3">
    <location>
        <begin position="679"/>
        <end position="695"/>
    </location>
</feature>
<comment type="caution">
    <text evidence="5">The sequence shown here is derived from an EMBL/GenBank/DDBJ whole genome shotgun (WGS) entry which is preliminary data.</text>
</comment>
<dbReference type="InterPro" id="IPR036188">
    <property type="entry name" value="FAD/NAD-bd_sf"/>
</dbReference>
<feature type="region of interest" description="Disordered" evidence="3">
    <location>
        <begin position="276"/>
        <end position="336"/>
    </location>
</feature>
<feature type="region of interest" description="Disordered" evidence="3">
    <location>
        <begin position="218"/>
        <end position="238"/>
    </location>
</feature>
<dbReference type="SUPFAM" id="SSF54373">
    <property type="entry name" value="FAD-linked reductases, C-terminal domain"/>
    <property type="match status" value="1"/>
</dbReference>
<keyword evidence="2" id="KW-0285">Flavoprotein</keyword>
<dbReference type="InterPro" id="IPR012132">
    <property type="entry name" value="GMC_OxRdtase"/>
</dbReference>
<proteinExistence type="inferred from homology"/>
<reference evidence="5 6" key="1">
    <citation type="submission" date="2024-09" db="EMBL/GenBank/DDBJ databases">
        <title>Rethinking Asexuality: The Enigmatic Case of Functional Sexual Genes in Lepraria (Stereocaulaceae).</title>
        <authorList>
            <person name="Doellman M."/>
            <person name="Sun Y."/>
            <person name="Barcenas-Pena A."/>
            <person name="Lumbsch H.T."/>
            <person name="Grewe F."/>
        </authorList>
    </citation>
    <scope>NUCLEOTIDE SEQUENCE [LARGE SCALE GENOMIC DNA]</scope>
    <source>
        <strain evidence="5 6">Mercado 3170</strain>
    </source>
</reference>
<gene>
    <name evidence="5" type="ORF">N7G274_007367</name>
</gene>
<feature type="compositionally biased region" description="Low complexity" evidence="3">
    <location>
        <begin position="278"/>
        <end position="295"/>
    </location>
</feature>
<keyword evidence="6" id="KW-1185">Reference proteome</keyword>
<dbReference type="Gene3D" id="3.30.410.40">
    <property type="match status" value="1"/>
</dbReference>
<dbReference type="PANTHER" id="PTHR11552">
    <property type="entry name" value="GLUCOSE-METHANOL-CHOLINE GMC OXIDOREDUCTASE"/>
    <property type="match status" value="1"/>
</dbReference>
<evidence type="ECO:0000313" key="5">
    <source>
        <dbReference type="EMBL" id="KAL2039964.1"/>
    </source>
</evidence>
<dbReference type="Gene3D" id="3.50.50.60">
    <property type="entry name" value="FAD/NAD(P)-binding domain"/>
    <property type="match status" value="3"/>
</dbReference>
<dbReference type="Pfam" id="PF00732">
    <property type="entry name" value="GMC_oxred_N"/>
    <property type="match status" value="2"/>
</dbReference>
<evidence type="ECO:0000256" key="2">
    <source>
        <dbReference type="RuleBase" id="RU003968"/>
    </source>
</evidence>
<evidence type="ECO:0000256" key="1">
    <source>
        <dbReference type="ARBA" id="ARBA00010790"/>
    </source>
</evidence>
<dbReference type="PANTHER" id="PTHR11552:SF115">
    <property type="entry name" value="DEHYDROGENASE XPTC-RELATED"/>
    <property type="match status" value="1"/>
</dbReference>
<dbReference type="Proteomes" id="UP001590950">
    <property type="component" value="Unassembled WGS sequence"/>
</dbReference>
<feature type="domain" description="Glucose-methanol-choline oxidoreductase N-terminal" evidence="4">
    <location>
        <begin position="110"/>
        <end position="133"/>
    </location>
</feature>
<evidence type="ECO:0000313" key="6">
    <source>
        <dbReference type="Proteomes" id="UP001590950"/>
    </source>
</evidence>
<dbReference type="EMBL" id="JBEFKJ010000023">
    <property type="protein sequence ID" value="KAL2039964.1"/>
    <property type="molecule type" value="Genomic_DNA"/>
</dbReference>
<accession>A0ABR4A5B8</accession>
<feature type="compositionally biased region" description="Polar residues" evidence="3">
    <location>
        <begin position="857"/>
        <end position="872"/>
    </location>
</feature>
<sequence>MSAVLAASALFTTSSLGVRLRGRDINEPLLESYDYIVVGCGISGLVVTNRLSEIASRTVLCIEAGEADRYEAIIQDPVYVGADIGGIYDWDLETVPQTQLDGNTRAMPQGKVLGGGSILNAMCWNRGGSDDFNAWEALGNPGWGWDGILPYFMKSETYTPIPSEEIAGEYSIHYNPAVHGTSGPVQVSYPRYFYPQSINLFAGMNLLGLPTQFDPNDGTSAGPAFVPTDLDPNNQTRSDARRTYFDPYVGRSNFHVITGQHVTRILIDGVSSNQAVSNPTAGGNTNGNGPSSGDNNGFGFGPAGSTPPLPGKRFARSTSSQDPRTASRRVTGVEFAPNATAPRRTVFATREVIVAAGALHSAQLLQLSGIGPSSLLAEFNIPMALDLPGVGNNLQDHCLVGTFYPYNNASYPSPTELTTNATYNAKAEQEYDTDKTGPWTAGSPNALAFNPLPLITNNSASILANASNQVPTEYLVAGLDPTIIAGFIVQKQSLVRRLAENTVAAYEIINNNAGSLTVSVMHPFSRGTCYIQSADPFQPPAIDPRWLTNPVDRQVLIEALLFNRRILATPPMLELQPAQFVPPIDADEDAINQIINNGIRTEFHPSGTLAMLPLELGGVVDSHLRVWGTRNLRVVDAGIFPVIPAAHLQAVVYGVAEKAADIIKADNLPAYNLPSSFTSSTLSANSTSRSSATGSVGLSRNVSASSYPSLSINATIGLLSSIPPKITTRILSLSSVVPSTSTTALASTPSTFPVASTAVVNSPPSTPSLTITEDSLSQTLTKSATIISQSNTASPMRTSTSSTSVMISLPGVTAMASSVASSPAEAVIVVTKTLPSTLPALLSSLDIARKSELLPTSIESPSQAGQDPQSYQPFLPPGLSSHEKLSTSVVGVLTSAGLPYPVAASLVPIIIGNPPETSVGVSGPPDTTQMEQQEMRAAMEAFMQWVLNYFRLE</sequence>
<comment type="similarity">
    <text evidence="1 2">Belongs to the GMC oxidoreductase family.</text>
</comment>
<dbReference type="Pfam" id="PF05199">
    <property type="entry name" value="GMC_oxred_C"/>
    <property type="match status" value="1"/>
</dbReference>
<dbReference type="InterPro" id="IPR007867">
    <property type="entry name" value="GMC_OxRtase_C"/>
</dbReference>
<protein>
    <recommendedName>
        <fullName evidence="4">Glucose-methanol-choline oxidoreductase N-terminal domain-containing protein</fullName>
    </recommendedName>
</protein>
<evidence type="ECO:0000259" key="4">
    <source>
        <dbReference type="PROSITE" id="PS00623"/>
    </source>
</evidence>
<dbReference type="PROSITE" id="PS00623">
    <property type="entry name" value="GMC_OXRED_1"/>
    <property type="match status" value="1"/>
</dbReference>
<feature type="region of interest" description="Disordered" evidence="3">
    <location>
        <begin position="856"/>
        <end position="876"/>
    </location>
</feature>
<dbReference type="SUPFAM" id="SSF51905">
    <property type="entry name" value="FAD/NAD(P)-binding domain"/>
    <property type="match status" value="1"/>
</dbReference>
<name>A0ABR4A5B8_9LECA</name>
<keyword evidence="2" id="KW-0274">FAD</keyword>
<feature type="region of interest" description="Disordered" evidence="3">
    <location>
        <begin position="679"/>
        <end position="698"/>
    </location>
</feature>